<dbReference type="AlphaFoldDB" id="A0ABD1WR44"/>
<accession>A0ABD1WR44</accession>
<dbReference type="Proteomes" id="UP001604277">
    <property type="component" value="Unassembled WGS sequence"/>
</dbReference>
<dbReference type="GO" id="GO:0016020">
    <property type="term" value="C:membrane"/>
    <property type="evidence" value="ECO:0007669"/>
    <property type="project" value="UniProtKB-SubCell"/>
</dbReference>
<feature type="transmembrane region" description="Helical" evidence="7">
    <location>
        <begin position="292"/>
        <end position="311"/>
    </location>
</feature>
<evidence type="ECO:0000256" key="4">
    <source>
        <dbReference type="ARBA" id="ARBA00022989"/>
    </source>
</evidence>
<keyword evidence="4 7" id="KW-1133">Transmembrane helix</keyword>
<keyword evidence="9" id="KW-1185">Reference proteome</keyword>
<evidence type="ECO:0000256" key="2">
    <source>
        <dbReference type="ARBA" id="ARBA00009074"/>
    </source>
</evidence>
<keyword evidence="3 7" id="KW-0812">Transmembrane</keyword>
<feature type="region of interest" description="Disordered" evidence="6">
    <location>
        <begin position="1"/>
        <end position="74"/>
    </location>
</feature>
<proteinExistence type="inferred from homology"/>
<keyword evidence="5 7" id="KW-0472">Membrane</keyword>
<dbReference type="PANTHER" id="PTHR31113">
    <property type="entry name" value="UPF0496 PROTEIN 3-RELATED"/>
    <property type="match status" value="1"/>
</dbReference>
<sequence length="432" mass="48213">MGNQISSRTDQNGSRRRYPPPAEPPARTTSSSNIEATPEGSTRSRHPEPPARTTSNSNSNSNTVATPEEADLSSYEAACQADPDLRTFDSTLQVRTSRAINSIAVGLEVRSLSLDSLRDVTECLLEMNQEVVKIILQNKKDIWKNKELSDLVDDYFENSLQTLDFCAALDACLKRAGHFESIINVALRIFEEEHCSIPGEGNVKSYSRTLEELRNLKGAGSPFTDEFFKIFTSVYSQQILMLEKLQAKKRRLDKKLGKLKTWRRVCNVIFVVAFASVLICSVVAAAVTAPPVVTALAAAAAMPLGSMGKWLNTIWKKCEKDLRGQMEIITSMQIGSYIVIKDLDSIRVLVDRFQIEIEALLGNADFATREEDAVVIAVEEIRKKVNGFMKTIQELSEHADKCTRETRMARALILRRIINHPSSSNQEFGMFS</sequence>
<gene>
    <name evidence="8" type="ORF">Fot_05767</name>
</gene>
<feature type="compositionally biased region" description="Polar residues" evidence="6">
    <location>
        <begin position="1"/>
        <end position="12"/>
    </location>
</feature>
<name>A0ABD1WR44_9LAMI</name>
<evidence type="ECO:0000256" key="7">
    <source>
        <dbReference type="SAM" id="Phobius"/>
    </source>
</evidence>
<feature type="transmembrane region" description="Helical" evidence="7">
    <location>
        <begin position="265"/>
        <end position="286"/>
    </location>
</feature>
<evidence type="ECO:0000313" key="8">
    <source>
        <dbReference type="EMBL" id="KAL2552148.1"/>
    </source>
</evidence>
<evidence type="ECO:0000256" key="5">
    <source>
        <dbReference type="ARBA" id="ARBA00023136"/>
    </source>
</evidence>
<comment type="similarity">
    <text evidence="2">Belongs to the UPF0496 family.</text>
</comment>
<evidence type="ECO:0000256" key="6">
    <source>
        <dbReference type="SAM" id="MobiDB-lite"/>
    </source>
</evidence>
<evidence type="ECO:0000256" key="3">
    <source>
        <dbReference type="ARBA" id="ARBA00022692"/>
    </source>
</evidence>
<evidence type="ECO:0000256" key="1">
    <source>
        <dbReference type="ARBA" id="ARBA00004370"/>
    </source>
</evidence>
<dbReference type="PANTHER" id="PTHR31113:SF3">
    <property type="entry name" value="UPF0496 PROTEIN 1"/>
    <property type="match status" value="1"/>
</dbReference>
<comment type="subcellular location">
    <subcellularLocation>
        <location evidence="1">Membrane</location>
    </subcellularLocation>
</comment>
<evidence type="ECO:0000313" key="9">
    <source>
        <dbReference type="Proteomes" id="UP001604277"/>
    </source>
</evidence>
<comment type="caution">
    <text evidence="8">The sequence shown here is derived from an EMBL/GenBank/DDBJ whole genome shotgun (WGS) entry which is preliminary data.</text>
</comment>
<dbReference type="Pfam" id="PF05055">
    <property type="entry name" value="DUF677"/>
    <property type="match status" value="1"/>
</dbReference>
<dbReference type="EMBL" id="JBFOLJ010000002">
    <property type="protein sequence ID" value="KAL2552148.1"/>
    <property type="molecule type" value="Genomic_DNA"/>
</dbReference>
<dbReference type="InterPro" id="IPR007749">
    <property type="entry name" value="DUF677"/>
</dbReference>
<reference evidence="9" key="1">
    <citation type="submission" date="2024-07" db="EMBL/GenBank/DDBJ databases">
        <title>Two chromosome-level genome assemblies of Korean endemic species Abeliophyllum distichum and Forsythia ovata (Oleaceae).</title>
        <authorList>
            <person name="Jang H."/>
        </authorList>
    </citation>
    <scope>NUCLEOTIDE SEQUENCE [LARGE SCALE GENOMIC DNA]</scope>
</reference>
<protein>
    <submittedName>
        <fullName evidence="8">Uncharacterized protein</fullName>
    </submittedName>
</protein>
<organism evidence="8 9">
    <name type="scientific">Forsythia ovata</name>
    <dbReference type="NCBI Taxonomy" id="205694"/>
    <lineage>
        <taxon>Eukaryota</taxon>
        <taxon>Viridiplantae</taxon>
        <taxon>Streptophyta</taxon>
        <taxon>Embryophyta</taxon>
        <taxon>Tracheophyta</taxon>
        <taxon>Spermatophyta</taxon>
        <taxon>Magnoliopsida</taxon>
        <taxon>eudicotyledons</taxon>
        <taxon>Gunneridae</taxon>
        <taxon>Pentapetalae</taxon>
        <taxon>asterids</taxon>
        <taxon>lamiids</taxon>
        <taxon>Lamiales</taxon>
        <taxon>Oleaceae</taxon>
        <taxon>Forsythieae</taxon>
        <taxon>Forsythia</taxon>
    </lineage>
</organism>
<feature type="compositionally biased region" description="Low complexity" evidence="6">
    <location>
        <begin position="53"/>
        <end position="63"/>
    </location>
</feature>